<evidence type="ECO:0000313" key="5">
    <source>
        <dbReference type="Proteomes" id="UP000245207"/>
    </source>
</evidence>
<dbReference type="Gene3D" id="1.10.238.10">
    <property type="entry name" value="EF-hand"/>
    <property type="match status" value="1"/>
</dbReference>
<dbReference type="OrthoDB" id="1728976at2759"/>
<dbReference type="InterPro" id="IPR014764">
    <property type="entry name" value="DCN-prot"/>
</dbReference>
<dbReference type="GO" id="GO:0000151">
    <property type="term" value="C:ubiquitin ligase complex"/>
    <property type="evidence" value="ECO:0007669"/>
    <property type="project" value="TreeGrafter"/>
</dbReference>
<organism evidence="4 5">
    <name type="scientific">Artemisia annua</name>
    <name type="common">Sweet wormwood</name>
    <dbReference type="NCBI Taxonomy" id="35608"/>
    <lineage>
        <taxon>Eukaryota</taxon>
        <taxon>Viridiplantae</taxon>
        <taxon>Streptophyta</taxon>
        <taxon>Embryophyta</taxon>
        <taxon>Tracheophyta</taxon>
        <taxon>Spermatophyta</taxon>
        <taxon>Magnoliopsida</taxon>
        <taxon>eudicotyledons</taxon>
        <taxon>Gunneridae</taxon>
        <taxon>Pentapetalae</taxon>
        <taxon>asterids</taxon>
        <taxon>campanulids</taxon>
        <taxon>Asterales</taxon>
        <taxon>Asteraceae</taxon>
        <taxon>Asteroideae</taxon>
        <taxon>Anthemideae</taxon>
        <taxon>Artemisiinae</taxon>
        <taxon>Artemisia</taxon>
    </lineage>
</organism>
<reference evidence="4 5" key="1">
    <citation type="journal article" date="2018" name="Mol. Plant">
        <title>The genome of Artemisia annua provides insight into the evolution of Asteraceae family and artemisinin biosynthesis.</title>
        <authorList>
            <person name="Shen Q."/>
            <person name="Zhang L."/>
            <person name="Liao Z."/>
            <person name="Wang S."/>
            <person name="Yan T."/>
            <person name="Shi P."/>
            <person name="Liu M."/>
            <person name="Fu X."/>
            <person name="Pan Q."/>
            <person name="Wang Y."/>
            <person name="Lv Z."/>
            <person name="Lu X."/>
            <person name="Zhang F."/>
            <person name="Jiang W."/>
            <person name="Ma Y."/>
            <person name="Chen M."/>
            <person name="Hao X."/>
            <person name="Li L."/>
            <person name="Tang Y."/>
            <person name="Lv G."/>
            <person name="Zhou Y."/>
            <person name="Sun X."/>
            <person name="Brodelius P.E."/>
            <person name="Rose J.K.C."/>
            <person name="Tang K."/>
        </authorList>
    </citation>
    <scope>NUCLEOTIDE SEQUENCE [LARGE SCALE GENOMIC DNA]</scope>
    <source>
        <strain evidence="5">cv. Huhao1</strain>
        <tissue evidence="4">Leaf</tissue>
    </source>
</reference>
<dbReference type="GO" id="GO:0045116">
    <property type="term" value="P:protein neddylation"/>
    <property type="evidence" value="ECO:0007669"/>
    <property type="project" value="TreeGrafter"/>
</dbReference>
<feature type="domain" description="DCUN1" evidence="3">
    <location>
        <begin position="28"/>
        <end position="95"/>
    </location>
</feature>
<keyword evidence="5" id="KW-1185">Reference proteome</keyword>
<dbReference type="PANTHER" id="PTHR12281">
    <property type="entry name" value="RP42 RELATED"/>
    <property type="match status" value="1"/>
</dbReference>
<dbReference type="STRING" id="35608.A0A2U1M5P7"/>
<accession>A0A2U1M5P7</accession>
<dbReference type="EMBL" id="PKPP01006421">
    <property type="protein sequence ID" value="PWA56557.1"/>
    <property type="molecule type" value="Genomic_DNA"/>
</dbReference>
<evidence type="ECO:0000256" key="1">
    <source>
        <dbReference type="RuleBase" id="RU410713"/>
    </source>
</evidence>
<comment type="function">
    <text evidence="1">Neddylation of cullins play an essential role in the regulation of SCF-type complexes activity.</text>
</comment>
<dbReference type="InterPro" id="IPR005176">
    <property type="entry name" value="PONY_dom"/>
</dbReference>
<dbReference type="AlphaFoldDB" id="A0A2U1M5P7"/>
<dbReference type="GO" id="GO:0031624">
    <property type="term" value="F:ubiquitin conjugating enzyme binding"/>
    <property type="evidence" value="ECO:0007669"/>
    <property type="project" value="TreeGrafter"/>
</dbReference>
<feature type="chain" id="PRO_5015396388" description="Defective in cullin neddylation protein" evidence="2">
    <location>
        <begin position="20"/>
        <end position="95"/>
    </location>
</feature>
<dbReference type="GO" id="GO:0097602">
    <property type="term" value="F:cullin family protein binding"/>
    <property type="evidence" value="ECO:0007669"/>
    <property type="project" value="TreeGrafter"/>
</dbReference>
<gene>
    <name evidence="4" type="ORF">CTI12_AA416930</name>
</gene>
<proteinExistence type="predicted"/>
<dbReference type="Proteomes" id="UP000245207">
    <property type="component" value="Unassembled WGS sequence"/>
</dbReference>
<name>A0A2U1M5P7_ARTAN</name>
<dbReference type="PANTHER" id="PTHR12281:SF26">
    <property type="entry name" value="DEFECTIVE IN CULLIN NEDDYLATION PROTEIN"/>
    <property type="match status" value="1"/>
</dbReference>
<dbReference type="GO" id="GO:0032182">
    <property type="term" value="F:ubiquitin-like protein binding"/>
    <property type="evidence" value="ECO:0007669"/>
    <property type="project" value="TreeGrafter"/>
</dbReference>
<sequence>MEICWFIDMFDIFLSLLCCFPAPKKVTKEVEKIDNFFASYANTETGLIDPEGVEKLCSDLKVEHTDVRILMLAWKMNAKTQGYFTQVCHRCVLLI</sequence>
<comment type="caution">
    <text evidence="4">The sequence shown here is derived from an EMBL/GenBank/DDBJ whole genome shotgun (WGS) entry which is preliminary data.</text>
</comment>
<keyword evidence="2" id="KW-0732">Signal</keyword>
<protein>
    <recommendedName>
        <fullName evidence="1">Defective in cullin neddylation protein</fullName>
    </recommendedName>
</protein>
<evidence type="ECO:0000256" key="2">
    <source>
        <dbReference type="SAM" id="SignalP"/>
    </source>
</evidence>
<feature type="signal peptide" evidence="2">
    <location>
        <begin position="1"/>
        <end position="19"/>
    </location>
</feature>
<dbReference type="PROSITE" id="PS51229">
    <property type="entry name" value="DCUN1"/>
    <property type="match status" value="1"/>
</dbReference>
<evidence type="ECO:0000259" key="3">
    <source>
        <dbReference type="PROSITE" id="PS51229"/>
    </source>
</evidence>
<evidence type="ECO:0000313" key="4">
    <source>
        <dbReference type="EMBL" id="PWA56557.1"/>
    </source>
</evidence>